<proteinExistence type="inferred from homology"/>
<evidence type="ECO:0000256" key="1">
    <source>
        <dbReference type="ARBA" id="ARBA00004496"/>
    </source>
</evidence>
<dbReference type="GO" id="GO:0005737">
    <property type="term" value="C:cytoplasm"/>
    <property type="evidence" value="ECO:0007669"/>
    <property type="project" value="UniProtKB-SubCell"/>
</dbReference>
<keyword evidence="9" id="KW-0238">DNA-binding</keyword>
<dbReference type="InterPro" id="IPR046938">
    <property type="entry name" value="DNA_clamp_sf"/>
</dbReference>
<evidence type="ECO:0000256" key="8">
    <source>
        <dbReference type="ARBA" id="ARBA00022932"/>
    </source>
</evidence>
<dbReference type="GO" id="GO:0008408">
    <property type="term" value="F:3'-5' exonuclease activity"/>
    <property type="evidence" value="ECO:0007669"/>
    <property type="project" value="InterPro"/>
</dbReference>
<dbReference type="PANTHER" id="PTHR30478">
    <property type="entry name" value="DNA POLYMERASE III SUBUNIT BETA"/>
    <property type="match status" value="1"/>
</dbReference>
<dbReference type="Gene3D" id="3.70.10.10">
    <property type="match status" value="1"/>
</dbReference>
<comment type="subcellular location">
    <subcellularLocation>
        <location evidence="1">Cytoplasm</location>
    </subcellularLocation>
</comment>
<dbReference type="CDD" id="cd00140">
    <property type="entry name" value="beta_clamp"/>
    <property type="match status" value="1"/>
</dbReference>
<dbReference type="GO" id="GO:0003887">
    <property type="term" value="F:DNA-directed DNA polymerase activity"/>
    <property type="evidence" value="ECO:0007669"/>
    <property type="project" value="UniProtKB-KW"/>
</dbReference>
<feature type="domain" description="DNA polymerase III beta sliding clamp C-terminal" evidence="13">
    <location>
        <begin position="328"/>
        <end position="410"/>
    </location>
</feature>
<evidence type="ECO:0000256" key="11">
    <source>
        <dbReference type="ARBA" id="ARBA00033276"/>
    </source>
</evidence>
<evidence type="ECO:0000313" key="14">
    <source>
        <dbReference type="EMBL" id="MBQ0600891.1"/>
    </source>
</evidence>
<evidence type="ECO:0000256" key="10">
    <source>
        <dbReference type="ARBA" id="ARBA00030988"/>
    </source>
</evidence>
<evidence type="ECO:0000256" key="5">
    <source>
        <dbReference type="ARBA" id="ARBA00022679"/>
    </source>
</evidence>
<keyword evidence="15" id="KW-1185">Reference proteome</keyword>
<dbReference type="InterPro" id="IPR022635">
    <property type="entry name" value="DNA_polIII_beta_C"/>
</dbReference>
<accession>A0AAP2BJB7</accession>
<sequence length="425" mass="47156">MTTVTKEQDKVSTAKKKKLTIKDMPGFDISSTDMSAIIDPACMIVKKSGNIFQALEMITLTLVGNELSVLAVDIDTAQVLSRGKVALSCGDMKASIPALQLSNLMRSMKSVDNIRFRYDSDESKLIVKASKSTYKLPVFVGDIPVIEEELLKPEFNMSFPQEMLYQNVQRILHCAARNDVRYYMNGIYLNILDNSLFMVATDGHRMATTKNTILIKDKPEEGLNAPLSSVDMKGQDVGVILPIGVCPIMQKILKGQKGDVRMEFCSHNVIFHFDTIRMVCNLVDGKYPRWAQITRGVKQASKTFTANLLDLRESMSRAINLLTSGSASKESPGKCNLSFRSNEIVISSPENNSVDCEEIVSATLVEGEQEECLIGINGHYLLDAINGMLTYDAENAKVEIKIKDSTSGIYFKYGDTLDVIMPLRL</sequence>
<dbReference type="GO" id="GO:0003677">
    <property type="term" value="F:DNA binding"/>
    <property type="evidence" value="ECO:0007669"/>
    <property type="project" value="UniProtKB-KW"/>
</dbReference>
<dbReference type="InterPro" id="IPR001001">
    <property type="entry name" value="DNA_polIII_beta"/>
</dbReference>
<dbReference type="EMBL" id="JAGKON010000013">
    <property type="protein sequence ID" value="MBQ0600891.1"/>
    <property type="molecule type" value="Genomic_DNA"/>
</dbReference>
<keyword evidence="6" id="KW-0548">Nucleotidyltransferase</keyword>
<keyword evidence="4" id="KW-0963">Cytoplasm</keyword>
<dbReference type="Pfam" id="PF02768">
    <property type="entry name" value="DNA_pol3_beta_3"/>
    <property type="match status" value="1"/>
</dbReference>
<dbReference type="GO" id="GO:0006271">
    <property type="term" value="P:DNA strand elongation involved in DNA replication"/>
    <property type="evidence" value="ECO:0007669"/>
    <property type="project" value="TreeGrafter"/>
</dbReference>
<organism evidence="14 15">
    <name type="scientific">Klebsiella oxytoca</name>
    <dbReference type="NCBI Taxonomy" id="571"/>
    <lineage>
        <taxon>Bacteria</taxon>
        <taxon>Pseudomonadati</taxon>
        <taxon>Pseudomonadota</taxon>
        <taxon>Gammaproteobacteria</taxon>
        <taxon>Enterobacterales</taxon>
        <taxon>Enterobacteriaceae</taxon>
        <taxon>Klebsiella/Raoultella group</taxon>
        <taxon>Klebsiella</taxon>
    </lineage>
</organism>
<dbReference type="GO" id="GO:0009360">
    <property type="term" value="C:DNA polymerase III complex"/>
    <property type="evidence" value="ECO:0007669"/>
    <property type="project" value="InterPro"/>
</dbReference>
<evidence type="ECO:0000259" key="12">
    <source>
        <dbReference type="Pfam" id="PF02767"/>
    </source>
</evidence>
<dbReference type="Proteomes" id="UP000673434">
    <property type="component" value="Unassembled WGS sequence"/>
</dbReference>
<dbReference type="SMART" id="SM00480">
    <property type="entry name" value="POL3Bc"/>
    <property type="match status" value="1"/>
</dbReference>
<feature type="domain" description="DNA polymerase III beta sliding clamp central" evidence="12">
    <location>
        <begin position="160"/>
        <end position="288"/>
    </location>
</feature>
<evidence type="ECO:0000256" key="2">
    <source>
        <dbReference type="ARBA" id="ARBA00010752"/>
    </source>
</evidence>
<name>A0AAP2BJB7_KLEOX</name>
<dbReference type="RefSeq" id="WP_210846294.1">
    <property type="nucleotide sequence ID" value="NZ_JAGKON010000013.1"/>
</dbReference>
<dbReference type="PANTHER" id="PTHR30478:SF0">
    <property type="entry name" value="BETA SLIDING CLAMP"/>
    <property type="match status" value="1"/>
</dbReference>
<dbReference type="AlphaFoldDB" id="A0AAP2BJB7"/>
<evidence type="ECO:0000313" key="15">
    <source>
        <dbReference type="Proteomes" id="UP000673434"/>
    </source>
</evidence>
<comment type="similarity">
    <text evidence="2">Belongs to the beta sliding clamp family.</text>
</comment>
<gene>
    <name evidence="14" type="ORF">J7S78_13920</name>
</gene>
<reference evidence="14 15" key="1">
    <citation type="submission" date="2021-03" db="EMBL/GenBank/DDBJ databases">
        <authorList>
            <person name="Stanton E."/>
        </authorList>
    </citation>
    <scope>NUCLEOTIDE SEQUENCE [LARGE SCALE GENOMIC DNA]</scope>
    <source>
        <strain evidence="14 15">2020EL-00037</strain>
    </source>
</reference>
<dbReference type="Gene3D" id="3.10.150.10">
    <property type="entry name" value="DNA Polymerase III, subunit A, domain 2"/>
    <property type="match status" value="1"/>
</dbReference>
<comment type="caution">
    <text evidence="14">The sequence shown here is derived from an EMBL/GenBank/DDBJ whole genome shotgun (WGS) entry which is preliminary data.</text>
</comment>
<dbReference type="Pfam" id="PF02767">
    <property type="entry name" value="DNA_pol3_beta_2"/>
    <property type="match status" value="1"/>
</dbReference>
<evidence type="ECO:0000256" key="4">
    <source>
        <dbReference type="ARBA" id="ARBA00022490"/>
    </source>
</evidence>
<dbReference type="InterPro" id="IPR022637">
    <property type="entry name" value="DNA_polIII_beta_cen"/>
</dbReference>
<keyword evidence="7" id="KW-0235">DNA replication</keyword>
<protein>
    <recommendedName>
        <fullName evidence="3">Beta sliding clamp</fullName>
    </recommendedName>
    <alternativeName>
        <fullName evidence="11">Beta-clamp processivity factor</fullName>
    </alternativeName>
    <alternativeName>
        <fullName evidence="10">DNA polymerase III beta sliding clamp subunit</fullName>
    </alternativeName>
</protein>
<evidence type="ECO:0000259" key="13">
    <source>
        <dbReference type="Pfam" id="PF02768"/>
    </source>
</evidence>
<evidence type="ECO:0000256" key="9">
    <source>
        <dbReference type="ARBA" id="ARBA00023125"/>
    </source>
</evidence>
<evidence type="ECO:0000256" key="7">
    <source>
        <dbReference type="ARBA" id="ARBA00022705"/>
    </source>
</evidence>
<keyword evidence="8" id="KW-0239">DNA-directed DNA polymerase</keyword>
<evidence type="ECO:0000256" key="3">
    <source>
        <dbReference type="ARBA" id="ARBA00021035"/>
    </source>
</evidence>
<keyword evidence="5" id="KW-0808">Transferase</keyword>
<dbReference type="SUPFAM" id="SSF55979">
    <property type="entry name" value="DNA clamp"/>
    <property type="match status" value="3"/>
</dbReference>
<evidence type="ECO:0000256" key="6">
    <source>
        <dbReference type="ARBA" id="ARBA00022695"/>
    </source>
</evidence>